<protein>
    <submittedName>
        <fullName evidence="1">p23 protein</fullName>
    </submittedName>
</protein>
<reference evidence="1" key="2">
    <citation type="journal article" date="2015" name="Phytopathology">
        <title>Biological, serological and molecular characterization of a highly divergent strain of GLRaV-4 causing grapevine leafroll disease.</title>
        <authorList>
            <person name="Reynard J.S."/>
            <person name="Schneeberger P.H."/>
            <person name="Frey J."/>
            <person name="Schaerer S."/>
        </authorList>
    </citation>
    <scope>NUCLEOTIDE SEQUENCE</scope>
    <source>
        <strain evidence="1">Ob</strain>
    </source>
</reference>
<evidence type="ECO:0000313" key="1">
    <source>
        <dbReference type="EMBL" id="AKB90856.1"/>
    </source>
</evidence>
<name>A0A0E3SUH6_9CLOS</name>
<sequence>MECVLALSRNVLDVSGEDQDVFELKSVGLFATLLPTERLSFFYDKLNVHMNSSRRHYPELFKFLDNLGNVVVTNNGAFFKFLDSQAVVDHFVRKDPSLAAYKSKPDVPGGSYCMIAVPALNSFIGSVQHNLRCLVKVLAVGFTRADDSEALWVFKDSFVVFEYEGELQVYYGDSIDTHNSALLDVFDSFKNASGKSDFEKVVGFLSI</sequence>
<accession>A0A0E3SUH6</accession>
<reference evidence="1" key="1">
    <citation type="submission" date="2014-12" db="EMBL/GenBank/DDBJ databases">
        <authorList>
            <person name="Reynard J.-S."/>
            <person name="Schneeberger P.H.-H."/>
            <person name="Frey J.E."/>
            <person name="Schaerer S."/>
        </authorList>
    </citation>
    <scope>NUCLEOTIDE SEQUENCE</scope>
    <source>
        <strain evidence="1">Ob</strain>
    </source>
</reference>
<organism evidence="1">
    <name type="scientific">Grapevine leafroll-associated virus 4</name>
    <dbReference type="NCBI Taxonomy" id="70177"/>
    <lineage>
        <taxon>Viruses</taxon>
        <taxon>Riboviria</taxon>
        <taxon>Orthornavirae</taxon>
        <taxon>Kitrinoviricota</taxon>
        <taxon>Alsuviricetes</taxon>
        <taxon>Martellivirales</taxon>
        <taxon>Closteroviridae</taxon>
        <taxon>Ampelovirus</taxon>
        <taxon>Ampelovirus tetravitis</taxon>
    </lineage>
</organism>
<dbReference type="EMBL" id="KP313764">
    <property type="protein sequence ID" value="AKB90856.1"/>
    <property type="molecule type" value="Genomic_RNA"/>
</dbReference>
<proteinExistence type="predicted"/>